<dbReference type="Proteomes" id="UP000183567">
    <property type="component" value="Unassembled WGS sequence"/>
</dbReference>
<reference evidence="1 2" key="1">
    <citation type="submission" date="2016-03" db="EMBL/GenBank/DDBJ databases">
        <title>Comparative genomics of the ectomycorrhizal sister species Rhizopogon vinicolor and Rhizopogon vesiculosus (Basidiomycota: Boletales) reveals a divergence of the mating type B locus.</title>
        <authorList>
            <person name="Mujic A.B."/>
            <person name="Kuo A."/>
            <person name="Tritt A."/>
            <person name="Lipzen A."/>
            <person name="Chen C."/>
            <person name="Johnson J."/>
            <person name="Sharma A."/>
            <person name="Barry K."/>
            <person name="Grigoriev I.V."/>
            <person name="Spatafora J.W."/>
        </authorList>
    </citation>
    <scope>NUCLEOTIDE SEQUENCE [LARGE SCALE GENOMIC DNA]</scope>
    <source>
        <strain evidence="1 2">AM-OR11-056</strain>
    </source>
</reference>
<keyword evidence="2" id="KW-1185">Reference proteome</keyword>
<dbReference type="OrthoDB" id="2683818at2759"/>
<accession>A0A1J8QI83</accession>
<dbReference type="EMBL" id="LVVM01004359">
    <property type="protein sequence ID" value="OJA13112.1"/>
    <property type="molecule type" value="Genomic_DNA"/>
</dbReference>
<evidence type="ECO:0000313" key="1">
    <source>
        <dbReference type="EMBL" id="OJA13112.1"/>
    </source>
</evidence>
<dbReference type="AlphaFoldDB" id="A0A1J8QI83"/>
<protein>
    <submittedName>
        <fullName evidence="1">Uncharacterized protein</fullName>
    </submittedName>
</protein>
<comment type="caution">
    <text evidence="1">The sequence shown here is derived from an EMBL/GenBank/DDBJ whole genome shotgun (WGS) entry which is preliminary data.</text>
</comment>
<sequence length="55" mass="6297">MSTPSGTHPVAVKIHKAPKSDDKELLYKIGRMIRREAYVWIQLSHNHILPFEGVT</sequence>
<gene>
    <name evidence="1" type="ORF">AZE42_11623</name>
</gene>
<organism evidence="1 2">
    <name type="scientific">Rhizopogon vesiculosus</name>
    <dbReference type="NCBI Taxonomy" id="180088"/>
    <lineage>
        <taxon>Eukaryota</taxon>
        <taxon>Fungi</taxon>
        <taxon>Dikarya</taxon>
        <taxon>Basidiomycota</taxon>
        <taxon>Agaricomycotina</taxon>
        <taxon>Agaricomycetes</taxon>
        <taxon>Agaricomycetidae</taxon>
        <taxon>Boletales</taxon>
        <taxon>Suillineae</taxon>
        <taxon>Rhizopogonaceae</taxon>
        <taxon>Rhizopogon</taxon>
    </lineage>
</organism>
<evidence type="ECO:0000313" key="2">
    <source>
        <dbReference type="Proteomes" id="UP000183567"/>
    </source>
</evidence>
<name>A0A1J8QI83_9AGAM</name>
<proteinExistence type="predicted"/>